<dbReference type="InterPro" id="IPR029361">
    <property type="entry name" value="SPMIP9"/>
</dbReference>
<dbReference type="CTD" id="200523"/>
<dbReference type="RefSeq" id="XP_020834732.1">
    <property type="nucleotide sequence ID" value="XM_020979073.1"/>
</dbReference>
<accession>A0A6P5JKC1</accession>
<organism evidence="1 2">
    <name type="scientific">Phascolarctos cinereus</name>
    <name type="common">Koala</name>
    <dbReference type="NCBI Taxonomy" id="38626"/>
    <lineage>
        <taxon>Eukaryota</taxon>
        <taxon>Metazoa</taxon>
        <taxon>Chordata</taxon>
        <taxon>Craniata</taxon>
        <taxon>Vertebrata</taxon>
        <taxon>Euteleostomi</taxon>
        <taxon>Mammalia</taxon>
        <taxon>Metatheria</taxon>
        <taxon>Diprotodontia</taxon>
        <taxon>Phascolarctidae</taxon>
        <taxon>Phascolarctos</taxon>
    </lineage>
</organism>
<evidence type="ECO:0000313" key="1">
    <source>
        <dbReference type="Proteomes" id="UP000515140"/>
    </source>
</evidence>
<dbReference type="GO" id="GO:0005737">
    <property type="term" value="C:cytoplasm"/>
    <property type="evidence" value="ECO:0007669"/>
    <property type="project" value="TreeGrafter"/>
</dbReference>
<gene>
    <name evidence="2" type="primary">TEX37</name>
</gene>
<dbReference type="PANTHER" id="PTHR36882:SF1">
    <property type="entry name" value="TESTIS-EXPRESSED SEQUENCE 37 PROTEIN"/>
    <property type="match status" value="1"/>
</dbReference>
<dbReference type="Pfam" id="PF15217">
    <property type="entry name" value="TSC21"/>
    <property type="match status" value="1"/>
</dbReference>
<dbReference type="FunCoup" id="A0A6P5JKC1">
    <property type="interactions" value="20"/>
</dbReference>
<protein>
    <submittedName>
        <fullName evidence="2">Testis-expressed sequence 37 protein isoform X1</fullName>
    </submittedName>
</protein>
<proteinExistence type="predicted"/>
<keyword evidence="1" id="KW-1185">Reference proteome</keyword>
<name>A0A6P5JKC1_PHACI</name>
<dbReference type="InParanoid" id="A0A6P5JKC1"/>
<reference evidence="2" key="1">
    <citation type="submission" date="2025-08" db="UniProtKB">
        <authorList>
            <consortium name="RefSeq"/>
        </authorList>
    </citation>
    <scope>IDENTIFICATION</scope>
    <source>
        <tissue evidence="2">Spleen</tissue>
    </source>
</reference>
<dbReference type="Proteomes" id="UP000515140">
    <property type="component" value="Unplaced"/>
</dbReference>
<dbReference type="PANTHER" id="PTHR36882">
    <property type="entry name" value="TESTIS-EXPRESSED SEQUENCE 37 PROTEIN"/>
    <property type="match status" value="1"/>
</dbReference>
<dbReference type="GeneID" id="110202787"/>
<dbReference type="AlphaFoldDB" id="A0A6P5JKC1"/>
<dbReference type="KEGG" id="pcw:110202787"/>
<sequence>MKGFQPTIPLSDPRAGIVPQYRSLWPQAFQGLEGFLYIMEGMLYPSQAPLVLSMYKSSYMADYKDFSNYTPHLENPEEQRKIEAQLRQKEFCPPVAPSTSMLMKGYPAFRDPQMTAKDLGPCAFCQELAQKVPQAQPRICPSDYYPSLDPKKIPEYKTRYQFKRFLKPLELNYLLPEIGGHRELTDTQFPSDMKPIPLRWGPLKPFYL</sequence>
<evidence type="ECO:0000313" key="2">
    <source>
        <dbReference type="RefSeq" id="XP_020834732.1"/>
    </source>
</evidence>